<dbReference type="EMBL" id="QRGR01000052">
    <property type="protein sequence ID" value="RDV10733.1"/>
    <property type="molecule type" value="Genomic_DNA"/>
</dbReference>
<proteinExistence type="inferred from homology"/>
<dbReference type="Pfam" id="PF13302">
    <property type="entry name" value="Acetyltransf_3"/>
    <property type="match status" value="1"/>
</dbReference>
<dbReference type="GO" id="GO:0016747">
    <property type="term" value="F:acyltransferase activity, transferring groups other than amino-acyl groups"/>
    <property type="evidence" value="ECO:0007669"/>
    <property type="project" value="InterPro"/>
</dbReference>
<gene>
    <name evidence="5" type="ORF">DXT99_25840</name>
</gene>
<evidence type="ECO:0000256" key="3">
    <source>
        <dbReference type="ARBA" id="ARBA00038502"/>
    </source>
</evidence>
<dbReference type="PROSITE" id="PS51186">
    <property type="entry name" value="GNAT"/>
    <property type="match status" value="1"/>
</dbReference>
<dbReference type="InterPro" id="IPR051531">
    <property type="entry name" value="N-acetyltransferase"/>
</dbReference>
<dbReference type="PANTHER" id="PTHR43792">
    <property type="entry name" value="GNAT FAMILY, PUTATIVE (AFU_ORTHOLOGUE AFUA_3G00765)-RELATED-RELATED"/>
    <property type="match status" value="1"/>
</dbReference>
<dbReference type="Proteomes" id="UP000256708">
    <property type="component" value="Unassembled WGS sequence"/>
</dbReference>
<dbReference type="AlphaFoldDB" id="A0A3D8L021"/>
<evidence type="ECO:0000313" key="5">
    <source>
        <dbReference type="EMBL" id="RDV10733.1"/>
    </source>
</evidence>
<name>A0A3D8L021_9BACT</name>
<dbReference type="PANTHER" id="PTHR43792:SF8">
    <property type="entry name" value="[RIBOSOMAL PROTEIN US5]-ALANINE N-ACETYLTRANSFERASE"/>
    <property type="match status" value="1"/>
</dbReference>
<evidence type="ECO:0000259" key="4">
    <source>
        <dbReference type="PROSITE" id="PS51186"/>
    </source>
</evidence>
<dbReference type="SUPFAM" id="SSF55729">
    <property type="entry name" value="Acyl-CoA N-acyltransferases (Nat)"/>
    <property type="match status" value="1"/>
</dbReference>
<dbReference type="OrthoDB" id="9788916at2"/>
<protein>
    <submittedName>
        <fullName evidence="5">N-acetyltransferase</fullName>
    </submittedName>
</protein>
<keyword evidence="2" id="KW-0012">Acyltransferase</keyword>
<reference evidence="6" key="1">
    <citation type="submission" date="2018-08" db="EMBL/GenBank/DDBJ databases">
        <authorList>
            <person name="Liu Z.-W."/>
            <person name="Du Z.-J."/>
        </authorList>
    </citation>
    <scope>NUCLEOTIDE SEQUENCE [LARGE SCALE GENOMIC DNA]</scope>
    <source>
        <strain evidence="6">H4X</strain>
    </source>
</reference>
<dbReference type="InterPro" id="IPR000182">
    <property type="entry name" value="GNAT_dom"/>
</dbReference>
<evidence type="ECO:0000256" key="2">
    <source>
        <dbReference type="ARBA" id="ARBA00023315"/>
    </source>
</evidence>
<accession>A0A3D8L021</accession>
<dbReference type="Gene3D" id="3.40.630.30">
    <property type="match status" value="1"/>
</dbReference>
<comment type="similarity">
    <text evidence="3">Belongs to the acetyltransferase family. RimJ subfamily.</text>
</comment>
<dbReference type="InterPro" id="IPR016181">
    <property type="entry name" value="Acyl_CoA_acyltransferase"/>
</dbReference>
<keyword evidence="1 5" id="KW-0808">Transferase</keyword>
<evidence type="ECO:0000313" key="6">
    <source>
        <dbReference type="Proteomes" id="UP000256708"/>
    </source>
</evidence>
<sequence length="180" mass="20657">MNGFPKIETERLFLTELKSDDIYEIVKHASNKNISDFTQNIPFPYSEKDAIHWISVANKGFENGSQYTFAIRTKENNEFIGGIGLKVERRDNRAEIGYWIAEPYWGKGLATEATKSIIKYGFEKLKLNKLTSSHLAKNPASGRVMENCGMTKEGELKEQVFKQSEYHDLILYGLTNKHEK</sequence>
<keyword evidence="6" id="KW-1185">Reference proteome</keyword>
<evidence type="ECO:0000256" key="1">
    <source>
        <dbReference type="ARBA" id="ARBA00022679"/>
    </source>
</evidence>
<organism evidence="5 6">
    <name type="scientific">Pontibacter diazotrophicus</name>
    <dbReference type="NCBI Taxonomy" id="1400979"/>
    <lineage>
        <taxon>Bacteria</taxon>
        <taxon>Pseudomonadati</taxon>
        <taxon>Bacteroidota</taxon>
        <taxon>Cytophagia</taxon>
        <taxon>Cytophagales</taxon>
        <taxon>Hymenobacteraceae</taxon>
        <taxon>Pontibacter</taxon>
    </lineage>
</organism>
<dbReference type="RefSeq" id="WP_115568490.1">
    <property type="nucleotide sequence ID" value="NZ_QRGR01000052.1"/>
</dbReference>
<feature type="domain" description="N-acetyltransferase" evidence="4">
    <location>
        <begin position="24"/>
        <end position="177"/>
    </location>
</feature>
<comment type="caution">
    <text evidence="5">The sequence shown here is derived from an EMBL/GenBank/DDBJ whole genome shotgun (WGS) entry which is preliminary data.</text>
</comment>